<organism evidence="1 2">
    <name type="scientific">Enterovirga rhinocerotis</name>
    <dbReference type="NCBI Taxonomy" id="1339210"/>
    <lineage>
        <taxon>Bacteria</taxon>
        <taxon>Pseudomonadati</taxon>
        <taxon>Pseudomonadota</taxon>
        <taxon>Alphaproteobacteria</taxon>
        <taxon>Hyphomicrobiales</taxon>
        <taxon>Methylobacteriaceae</taxon>
        <taxon>Enterovirga</taxon>
    </lineage>
</organism>
<dbReference type="Pfam" id="PF21716">
    <property type="entry name" value="dnstrm_HI1420"/>
    <property type="match status" value="1"/>
</dbReference>
<evidence type="ECO:0000313" key="2">
    <source>
        <dbReference type="Proteomes" id="UP000295122"/>
    </source>
</evidence>
<keyword evidence="2" id="KW-1185">Reference proteome</keyword>
<sequence>MPLKTTPFEPEMYFTDPADQLDLLRDAFATGDAGTIADALGIVARVNGVASTAEAASVSRMVLDKGLTKGGDPKLSTLLGVLKAAGFELTVAPLR</sequence>
<dbReference type="InterPro" id="IPR014057">
    <property type="entry name" value="HI1420"/>
</dbReference>
<name>A0A4R7C8H7_9HYPH</name>
<dbReference type="EMBL" id="SNZR01000011">
    <property type="protein sequence ID" value="TDR94944.1"/>
    <property type="molecule type" value="Genomic_DNA"/>
</dbReference>
<evidence type="ECO:0000313" key="1">
    <source>
        <dbReference type="EMBL" id="TDR94944.1"/>
    </source>
</evidence>
<dbReference type="OrthoDB" id="9798416at2"/>
<comment type="caution">
    <text evidence="1">The sequence shown here is derived from an EMBL/GenBank/DDBJ whole genome shotgun (WGS) entry which is preliminary data.</text>
</comment>
<protein>
    <submittedName>
        <fullName evidence="1">Putative addiction module antidote protein</fullName>
    </submittedName>
</protein>
<accession>A0A4R7C8H7</accession>
<dbReference type="NCBIfam" id="TIGR02684">
    <property type="entry name" value="dnstrm_HI1420"/>
    <property type="match status" value="1"/>
</dbReference>
<proteinExistence type="predicted"/>
<gene>
    <name evidence="1" type="ORF">EV668_2236</name>
</gene>
<dbReference type="RefSeq" id="WP_133769795.1">
    <property type="nucleotide sequence ID" value="NZ_SNZR01000011.1"/>
</dbReference>
<dbReference type="AlphaFoldDB" id="A0A4R7C8H7"/>
<reference evidence="1 2" key="1">
    <citation type="submission" date="2019-03" db="EMBL/GenBank/DDBJ databases">
        <title>Genomic Encyclopedia of Type Strains, Phase IV (KMG-IV): sequencing the most valuable type-strain genomes for metagenomic binning, comparative biology and taxonomic classification.</title>
        <authorList>
            <person name="Goeker M."/>
        </authorList>
    </citation>
    <scope>NUCLEOTIDE SEQUENCE [LARGE SCALE GENOMIC DNA]</scope>
    <source>
        <strain evidence="1 2">DSM 25903</strain>
    </source>
</reference>
<dbReference type="Proteomes" id="UP000295122">
    <property type="component" value="Unassembled WGS sequence"/>
</dbReference>